<comment type="caution">
    <text evidence="1">The sequence shown here is derived from an EMBL/GenBank/DDBJ whole genome shotgun (WGS) entry which is preliminary data.</text>
</comment>
<accession>A0ABD3SPA3</accession>
<evidence type="ECO:0000313" key="2">
    <source>
        <dbReference type="Proteomes" id="UP001530377"/>
    </source>
</evidence>
<reference evidence="1 2" key="1">
    <citation type="submission" date="2024-10" db="EMBL/GenBank/DDBJ databases">
        <title>Updated reference genomes for cyclostephanoid diatoms.</title>
        <authorList>
            <person name="Roberts W.R."/>
            <person name="Alverson A.J."/>
        </authorList>
    </citation>
    <scope>NUCLEOTIDE SEQUENCE [LARGE SCALE GENOMIC DNA]</scope>
    <source>
        <strain evidence="1 2">AJA228-03</strain>
    </source>
</reference>
<evidence type="ECO:0000313" key="1">
    <source>
        <dbReference type="EMBL" id="KAL3826409.1"/>
    </source>
</evidence>
<gene>
    <name evidence="1" type="ORF">ACHAXA_008617</name>
</gene>
<dbReference type="Proteomes" id="UP001530377">
    <property type="component" value="Unassembled WGS sequence"/>
</dbReference>
<keyword evidence="2" id="KW-1185">Reference proteome</keyword>
<organism evidence="1 2">
    <name type="scientific">Cyclostephanos tholiformis</name>
    <dbReference type="NCBI Taxonomy" id="382380"/>
    <lineage>
        <taxon>Eukaryota</taxon>
        <taxon>Sar</taxon>
        <taxon>Stramenopiles</taxon>
        <taxon>Ochrophyta</taxon>
        <taxon>Bacillariophyta</taxon>
        <taxon>Coscinodiscophyceae</taxon>
        <taxon>Thalassiosirophycidae</taxon>
        <taxon>Stephanodiscales</taxon>
        <taxon>Stephanodiscaceae</taxon>
        <taxon>Cyclostephanos</taxon>
    </lineage>
</organism>
<proteinExistence type="predicted"/>
<name>A0ABD3SPA3_9STRA</name>
<protein>
    <submittedName>
        <fullName evidence="1">Uncharacterized protein</fullName>
    </submittedName>
</protein>
<dbReference type="EMBL" id="JALLPB020000022">
    <property type="protein sequence ID" value="KAL3826409.1"/>
    <property type="molecule type" value="Genomic_DNA"/>
</dbReference>
<dbReference type="AlphaFoldDB" id="A0ABD3SPA3"/>
<sequence length="223" mass="25073">MLACLSFLGEKIPDTAPTLPAKPAYGYYPKPRKSYYICKAEDEPAARRAFEGYNLEINYSRGQRYLGGFLGSAQKKEYIKLGGLAICNPVDTAHGTHSASLVATHHLTVSLMCRDTRFDLATHCTFATEAGQAARKSRLINERIFNMRITDTDAKSYRKKEFGKVLSQHEKEKKDKYLQTCLEMQKDFTPMVYLVDGIAGCDARNAKKRLATYLATPAPAYHR</sequence>